<dbReference type="GO" id="GO:0009231">
    <property type="term" value="P:riboflavin biosynthetic process"/>
    <property type="evidence" value="ECO:0007669"/>
    <property type="project" value="UniProtKB-UniPathway"/>
</dbReference>
<accession>A0A8J7GK28</accession>
<sequence length="363" mass="39822">MTDLHYMQFALQLAKETIGQTSPNPSVGAVCVKQGEILGIGTHLRAGDAHAEVHALQMAGDRAQGADLYVSLEPCSHTGRTGACSDAIIRSGIRRVIVATVDPNERVAGRGIEKLRAAGIEVDVGLCEREANMLNRPFFHYIQTGMPYTTLKAAITLDGRLATSRGDSKWITSAEARHHVHELRHQYDAILVGSGTVLDDNPFLTTRLPQGGKHPIRIILDRRLQTPIDANVVTDGAVQTIIFTTSDRNVAYPSHFVRVERIDPSRPFLRTVLKKLGEEGIMTLFVEGGPSIHASMIEERLAQDAYVFIAPKLIGNGPSLFTSDRAEMNDSTKLQFERVTQVGPDILAYAQFEKEDDSCSQEL</sequence>
<comment type="catalytic activity">
    <reaction evidence="13 15">
        <text>5-amino-6-(5-phospho-D-ribitylamino)uracil + NADP(+) = 5-amino-6-(5-phospho-D-ribosylamino)uracil + NADPH + H(+)</text>
        <dbReference type="Rhea" id="RHEA:17845"/>
        <dbReference type="ChEBI" id="CHEBI:15378"/>
        <dbReference type="ChEBI" id="CHEBI:57783"/>
        <dbReference type="ChEBI" id="CHEBI:58349"/>
        <dbReference type="ChEBI" id="CHEBI:58421"/>
        <dbReference type="ChEBI" id="CHEBI:58453"/>
        <dbReference type="EC" id="1.1.1.193"/>
    </reaction>
</comment>
<dbReference type="UniPathway" id="UPA00275">
    <property type="reaction ID" value="UER00401"/>
</dbReference>
<comment type="catalytic activity">
    <reaction evidence="14 15">
        <text>2,5-diamino-6-hydroxy-4-(5-phosphoribosylamino)-pyrimidine + H2O + H(+) = 5-amino-6-(5-phospho-D-ribosylamino)uracil + NH4(+)</text>
        <dbReference type="Rhea" id="RHEA:21868"/>
        <dbReference type="ChEBI" id="CHEBI:15377"/>
        <dbReference type="ChEBI" id="CHEBI:15378"/>
        <dbReference type="ChEBI" id="CHEBI:28938"/>
        <dbReference type="ChEBI" id="CHEBI:58453"/>
        <dbReference type="ChEBI" id="CHEBI:58614"/>
        <dbReference type="EC" id="3.5.4.26"/>
    </reaction>
</comment>
<dbReference type="CDD" id="cd01284">
    <property type="entry name" value="Riboflavin_deaminase-reductase"/>
    <property type="match status" value="1"/>
</dbReference>
<feature type="binding site" evidence="18">
    <location>
        <position position="84"/>
    </location>
    <ligand>
        <name>Zn(2+)</name>
        <dbReference type="ChEBI" id="CHEBI:29105"/>
        <note>catalytic</note>
    </ligand>
</feature>
<evidence type="ECO:0000256" key="5">
    <source>
        <dbReference type="ARBA" id="ARBA00007417"/>
    </source>
</evidence>
<dbReference type="InterPro" id="IPR016192">
    <property type="entry name" value="APOBEC/CMP_deaminase_Zn-bd"/>
</dbReference>
<evidence type="ECO:0000256" key="2">
    <source>
        <dbReference type="ARBA" id="ARBA00004882"/>
    </source>
</evidence>
<dbReference type="AlphaFoldDB" id="A0A8J7GK28"/>
<keyword evidence="7 15" id="KW-0479">Metal-binding</keyword>
<evidence type="ECO:0000256" key="11">
    <source>
        <dbReference type="ARBA" id="ARBA00023002"/>
    </source>
</evidence>
<dbReference type="PIRSF" id="PIRSF006769">
    <property type="entry name" value="RibD"/>
    <property type="match status" value="1"/>
</dbReference>
<evidence type="ECO:0000256" key="4">
    <source>
        <dbReference type="ARBA" id="ARBA00005259"/>
    </source>
</evidence>
<dbReference type="InterPro" id="IPR050765">
    <property type="entry name" value="Riboflavin_Biosynth_HTPR"/>
</dbReference>
<comment type="pathway">
    <text evidence="3 15">Cofactor biosynthesis; riboflavin biosynthesis; 5-amino-6-(D-ribitylamino)uracil from GTP: step 3/4.</text>
</comment>
<dbReference type="GO" id="GO:0008703">
    <property type="term" value="F:5-amino-6-(5-phosphoribosylamino)uracil reductase activity"/>
    <property type="evidence" value="ECO:0007669"/>
    <property type="project" value="UniProtKB-EC"/>
</dbReference>
<dbReference type="GO" id="GO:0050661">
    <property type="term" value="F:NADP binding"/>
    <property type="evidence" value="ECO:0007669"/>
    <property type="project" value="InterPro"/>
</dbReference>
<keyword evidence="6 15" id="KW-0686">Riboflavin biosynthesis</keyword>
<dbReference type="Gene3D" id="3.40.140.10">
    <property type="entry name" value="Cytidine Deaminase, domain 2"/>
    <property type="match status" value="1"/>
</dbReference>
<dbReference type="InterPro" id="IPR024072">
    <property type="entry name" value="DHFR-like_dom_sf"/>
</dbReference>
<evidence type="ECO:0000256" key="18">
    <source>
        <dbReference type="PIRSR" id="PIRSR006769-3"/>
    </source>
</evidence>
<dbReference type="InterPro" id="IPR011549">
    <property type="entry name" value="RibD_C"/>
</dbReference>
<comment type="cofactor">
    <cofactor evidence="15 18">
        <name>Zn(2+)</name>
        <dbReference type="ChEBI" id="CHEBI:29105"/>
    </cofactor>
    <text evidence="15 18">Binds 1 zinc ion.</text>
</comment>
<keyword evidence="12" id="KW-0511">Multifunctional enzyme</keyword>
<evidence type="ECO:0000256" key="6">
    <source>
        <dbReference type="ARBA" id="ARBA00022619"/>
    </source>
</evidence>
<dbReference type="InterPro" id="IPR016193">
    <property type="entry name" value="Cytidine_deaminase-like"/>
</dbReference>
<dbReference type="InterPro" id="IPR002734">
    <property type="entry name" value="RibDG_C"/>
</dbReference>
<feature type="binding site" evidence="17">
    <location>
        <position position="168"/>
    </location>
    <ligand>
        <name>substrate</name>
    </ligand>
</feature>
<feature type="binding site" evidence="17">
    <location>
        <position position="204"/>
    </location>
    <ligand>
        <name>substrate</name>
    </ligand>
</feature>
<evidence type="ECO:0000256" key="10">
    <source>
        <dbReference type="ARBA" id="ARBA00022857"/>
    </source>
</evidence>
<feature type="active site" description="Proton donor" evidence="16">
    <location>
        <position position="52"/>
    </location>
</feature>
<dbReference type="SUPFAM" id="SSF53927">
    <property type="entry name" value="Cytidine deaminase-like"/>
    <property type="match status" value="1"/>
</dbReference>
<feature type="binding site" evidence="17">
    <location>
        <position position="207"/>
    </location>
    <ligand>
        <name>substrate</name>
    </ligand>
</feature>
<dbReference type="RefSeq" id="WP_194561751.1">
    <property type="nucleotide sequence ID" value="NZ_JADKPV010000001.1"/>
</dbReference>
<evidence type="ECO:0000256" key="3">
    <source>
        <dbReference type="ARBA" id="ARBA00004910"/>
    </source>
</evidence>
<dbReference type="GO" id="GO:0008835">
    <property type="term" value="F:diaminohydroxyphosphoribosylaminopyrimidine deaminase activity"/>
    <property type="evidence" value="ECO:0007669"/>
    <property type="project" value="UniProtKB-EC"/>
</dbReference>
<dbReference type="Pfam" id="PF01872">
    <property type="entry name" value="RibD_C"/>
    <property type="match status" value="1"/>
</dbReference>
<dbReference type="Proteomes" id="UP000622653">
    <property type="component" value="Unassembled WGS sequence"/>
</dbReference>
<dbReference type="PANTHER" id="PTHR38011">
    <property type="entry name" value="DIHYDROFOLATE REDUCTASE FAMILY PROTEIN (AFU_ORTHOLOGUE AFUA_8G06820)"/>
    <property type="match status" value="1"/>
</dbReference>
<dbReference type="PROSITE" id="PS51747">
    <property type="entry name" value="CYT_DCMP_DEAMINASES_2"/>
    <property type="match status" value="1"/>
</dbReference>
<evidence type="ECO:0000313" key="21">
    <source>
        <dbReference type="Proteomes" id="UP000622653"/>
    </source>
</evidence>
<dbReference type="PANTHER" id="PTHR38011:SF7">
    <property type="entry name" value="2,5-DIAMINO-6-RIBOSYLAMINO-4(3H)-PYRIMIDINONE 5'-PHOSPHATE REDUCTASE"/>
    <property type="match status" value="1"/>
</dbReference>
<feature type="binding site" evidence="18">
    <location>
        <position position="75"/>
    </location>
    <ligand>
        <name>Zn(2+)</name>
        <dbReference type="ChEBI" id="CHEBI:29105"/>
        <note>catalytic</note>
    </ligand>
</feature>
<dbReference type="NCBIfam" id="TIGR00227">
    <property type="entry name" value="ribD_Cterm"/>
    <property type="match status" value="1"/>
</dbReference>
<dbReference type="FunFam" id="3.40.140.10:FF:000025">
    <property type="entry name" value="Riboflavin biosynthesis protein RibD"/>
    <property type="match status" value="1"/>
</dbReference>
<dbReference type="InterPro" id="IPR004794">
    <property type="entry name" value="Eubact_RibD"/>
</dbReference>
<evidence type="ECO:0000256" key="7">
    <source>
        <dbReference type="ARBA" id="ARBA00022723"/>
    </source>
</evidence>
<feature type="binding site" evidence="17">
    <location>
        <position position="196"/>
    </location>
    <ligand>
        <name>NADP(+)</name>
        <dbReference type="ChEBI" id="CHEBI:58349"/>
    </ligand>
</feature>
<evidence type="ECO:0000256" key="13">
    <source>
        <dbReference type="ARBA" id="ARBA00049861"/>
    </source>
</evidence>
<feature type="binding site" evidence="17">
    <location>
        <position position="184"/>
    </location>
    <ligand>
        <name>substrate</name>
    </ligand>
</feature>
<feature type="binding site" evidence="17">
    <location>
        <position position="287"/>
    </location>
    <ligand>
        <name>substrate</name>
    </ligand>
</feature>
<keyword evidence="9 15" id="KW-0862">Zinc</keyword>
<keyword evidence="8 15" id="KW-0378">Hydrolase</keyword>
<evidence type="ECO:0000256" key="9">
    <source>
        <dbReference type="ARBA" id="ARBA00022833"/>
    </source>
</evidence>
<evidence type="ECO:0000256" key="16">
    <source>
        <dbReference type="PIRSR" id="PIRSR006769-1"/>
    </source>
</evidence>
<comment type="similarity">
    <text evidence="4 15">In the N-terminal section; belongs to the cytidine and deoxycytidylate deaminase family.</text>
</comment>
<comment type="function">
    <text evidence="1 15">Converts 2,5-diamino-6-(ribosylamino)-4(3h)-pyrimidinone 5'-phosphate into 5-amino-6-(ribosylamino)-2,4(1h,3h)-pyrimidinedione 5'-phosphate.</text>
</comment>
<evidence type="ECO:0000259" key="19">
    <source>
        <dbReference type="PROSITE" id="PS51747"/>
    </source>
</evidence>
<feature type="domain" description="CMP/dCMP-type deaminase" evidence="19">
    <location>
        <begin position="1"/>
        <end position="123"/>
    </location>
</feature>
<keyword evidence="10 15" id="KW-0521">NADP</keyword>
<evidence type="ECO:0000256" key="8">
    <source>
        <dbReference type="ARBA" id="ARBA00022801"/>
    </source>
</evidence>
<evidence type="ECO:0000256" key="14">
    <source>
        <dbReference type="ARBA" id="ARBA00049886"/>
    </source>
</evidence>
<dbReference type="GO" id="GO:0008270">
    <property type="term" value="F:zinc ion binding"/>
    <property type="evidence" value="ECO:0007669"/>
    <property type="project" value="InterPro"/>
</dbReference>
<dbReference type="EMBL" id="JADKPV010000001">
    <property type="protein sequence ID" value="MBF4500303.1"/>
    <property type="molecule type" value="Genomic_DNA"/>
</dbReference>
<feature type="binding site" evidence="17">
    <location>
        <position position="154"/>
    </location>
    <ligand>
        <name>NADP(+)</name>
        <dbReference type="ChEBI" id="CHEBI:58349"/>
    </ligand>
</feature>
<feature type="binding site" evidence="17">
    <location>
        <position position="170"/>
    </location>
    <ligand>
        <name>NADP(+)</name>
        <dbReference type="ChEBI" id="CHEBI:58349"/>
    </ligand>
</feature>
<evidence type="ECO:0000313" key="20">
    <source>
        <dbReference type="EMBL" id="MBF4500303.1"/>
    </source>
</evidence>
<dbReference type="PROSITE" id="PS00903">
    <property type="entry name" value="CYT_DCMP_DEAMINASES_1"/>
    <property type="match status" value="1"/>
</dbReference>
<evidence type="ECO:0000256" key="1">
    <source>
        <dbReference type="ARBA" id="ARBA00002151"/>
    </source>
</evidence>
<dbReference type="SUPFAM" id="SSF53597">
    <property type="entry name" value="Dihydrofolate reductase-like"/>
    <property type="match status" value="1"/>
</dbReference>
<dbReference type="InterPro" id="IPR002125">
    <property type="entry name" value="CMP_dCMP_dom"/>
</dbReference>
<dbReference type="NCBIfam" id="TIGR00326">
    <property type="entry name" value="eubact_ribD"/>
    <property type="match status" value="1"/>
</dbReference>
<keyword evidence="11 15" id="KW-0560">Oxidoreductase</keyword>
<comment type="caution">
    <text evidence="20">The sequence shown here is derived from an EMBL/GenBank/DDBJ whole genome shotgun (WGS) entry which is preliminary data.</text>
</comment>
<dbReference type="EC" id="1.1.1.193" evidence="15"/>
<comment type="similarity">
    <text evidence="5 15">In the C-terminal section; belongs to the HTP reductase family.</text>
</comment>
<name>A0A8J7GK28_9BACL</name>
<comment type="pathway">
    <text evidence="2 15">Cofactor biosynthesis; riboflavin biosynthesis; 5-amino-6-(D-ribitylamino)uracil from GTP: step 2/4.</text>
</comment>
<dbReference type="Gene3D" id="3.40.430.10">
    <property type="entry name" value="Dihydrofolate Reductase, subunit A"/>
    <property type="match status" value="1"/>
</dbReference>
<feature type="binding site" evidence="17">
    <location>
        <position position="200"/>
    </location>
    <ligand>
        <name>NADP(+)</name>
        <dbReference type="ChEBI" id="CHEBI:58349"/>
    </ligand>
</feature>
<dbReference type="Pfam" id="PF00383">
    <property type="entry name" value="dCMP_cyt_deam_1"/>
    <property type="match status" value="1"/>
</dbReference>
<protein>
    <recommendedName>
        <fullName evidence="15">Riboflavin biosynthesis protein RibD</fullName>
    </recommendedName>
    <domain>
        <recommendedName>
            <fullName evidence="15">Diaminohydroxyphosphoribosylaminopyrimidine deaminase</fullName>
            <shortName evidence="15">DRAP deaminase</shortName>
            <ecNumber evidence="15">3.5.4.26</ecNumber>
        </recommendedName>
        <alternativeName>
            <fullName evidence="15">Riboflavin-specific deaminase</fullName>
        </alternativeName>
    </domain>
    <domain>
        <recommendedName>
            <fullName evidence="15">5-amino-6-(5-phosphoribosylamino)uracil reductase</fullName>
            <ecNumber evidence="15">1.1.1.193</ecNumber>
        </recommendedName>
        <alternativeName>
            <fullName evidence="15">HTP reductase</fullName>
        </alternativeName>
    </domain>
</protein>
<organism evidence="20 21">
    <name type="scientific">Savagea serpentis</name>
    <dbReference type="NCBI Taxonomy" id="2785297"/>
    <lineage>
        <taxon>Bacteria</taxon>
        <taxon>Bacillati</taxon>
        <taxon>Bacillota</taxon>
        <taxon>Bacilli</taxon>
        <taxon>Bacillales</taxon>
        <taxon>Caryophanaceae</taxon>
        <taxon>Savagea</taxon>
    </lineage>
</organism>
<feature type="binding site" evidence="18">
    <location>
        <position position="50"/>
    </location>
    <ligand>
        <name>Zn(2+)</name>
        <dbReference type="ChEBI" id="CHEBI:29105"/>
        <note>catalytic</note>
    </ligand>
</feature>
<feature type="binding site" evidence="17">
    <location>
        <begin position="289"/>
        <end position="295"/>
    </location>
    <ligand>
        <name>NADP(+)</name>
        <dbReference type="ChEBI" id="CHEBI:58349"/>
    </ligand>
</feature>
<gene>
    <name evidence="20" type="primary">ribD</name>
    <name evidence="20" type="ORF">IRY55_02910</name>
</gene>
<dbReference type="EC" id="3.5.4.26" evidence="15"/>
<evidence type="ECO:0000256" key="12">
    <source>
        <dbReference type="ARBA" id="ARBA00023268"/>
    </source>
</evidence>
<evidence type="ECO:0000256" key="17">
    <source>
        <dbReference type="PIRSR" id="PIRSR006769-2"/>
    </source>
</evidence>
<evidence type="ECO:0000256" key="15">
    <source>
        <dbReference type="PIRNR" id="PIRNR006769"/>
    </source>
</evidence>
<reference evidence="20" key="1">
    <citation type="submission" date="2020-11" db="EMBL/GenBank/DDBJ databases">
        <title>Multidrug resistant novel bacterium Savagea serpentis sp. nov., isolated from the scats of a vine snake (Ahaetulla nasuta).</title>
        <authorList>
            <person name="Venkata Ramana V."/>
            <person name="Vikas Patil S."/>
            <person name="Yogita Lugani V."/>
        </authorList>
    </citation>
    <scope>NUCLEOTIDE SEQUENCE</scope>
    <source>
        <strain evidence="20">SN6</strain>
    </source>
</reference>
<keyword evidence="21" id="KW-1185">Reference proteome</keyword>
<proteinExistence type="inferred from homology"/>